<feature type="domain" description="Peripheral subunit-binding (PSBD)" evidence="9">
    <location>
        <begin position="123"/>
        <end position="160"/>
    </location>
</feature>
<feature type="region of interest" description="Disordered" evidence="7">
    <location>
        <begin position="74"/>
        <end position="196"/>
    </location>
</feature>
<dbReference type="GO" id="GO:0031405">
    <property type="term" value="F:lipoic acid binding"/>
    <property type="evidence" value="ECO:0007669"/>
    <property type="project" value="TreeGrafter"/>
</dbReference>
<dbReference type="InterPro" id="IPR004167">
    <property type="entry name" value="PSBD"/>
</dbReference>
<dbReference type="Gene3D" id="3.30.559.10">
    <property type="entry name" value="Chloramphenicol acetyltransferase-like domain"/>
    <property type="match status" value="1"/>
</dbReference>
<dbReference type="Pfam" id="PF00364">
    <property type="entry name" value="Biotin_lipoyl"/>
    <property type="match status" value="1"/>
</dbReference>
<keyword evidence="5 6" id="KW-0012">Acyltransferase</keyword>
<dbReference type="STRING" id="1601833.SAMN05518684_10622"/>
<feature type="compositionally biased region" description="Polar residues" evidence="7">
    <location>
        <begin position="166"/>
        <end position="192"/>
    </location>
</feature>
<dbReference type="InterPro" id="IPR000089">
    <property type="entry name" value="Biotin_lipoyl"/>
</dbReference>
<dbReference type="Gene3D" id="4.10.320.10">
    <property type="entry name" value="E3-binding domain"/>
    <property type="match status" value="1"/>
</dbReference>
<protein>
    <recommendedName>
        <fullName evidence="6">Dihydrolipoamide acetyltransferase component of pyruvate dehydrogenase complex</fullName>
        <ecNumber evidence="6">2.3.1.-</ecNumber>
    </recommendedName>
</protein>
<keyword evidence="3 6" id="KW-0808">Transferase</keyword>
<evidence type="ECO:0000313" key="10">
    <source>
        <dbReference type="EMBL" id="SER99377.1"/>
    </source>
</evidence>
<sequence length="422" mass="44661">MAVEIIMPKLGMSMKEGTIVEWHKAKGESVKKGEPVVSISSEKIENEVEAPADGELIGVSAEVDEVVAVGKPIGFIGEPGEQVPDPESGGAAGETKPEKETAPEQTRQALKPESPPPAAGKKRASPAAKKLARQKGIDIETVVGTGPGGRVTKEDVLQAAEKGTGTEVSPQTVSVPAQTETSQAAGGASSQEPVKKELKGIRKVIADRMHDSIRNTAQLTIMKHADVTKLMAFRKELNTDLATDEESVKVSVTDLLARAVTKALLEHPNMNSALKEGTIYEYGHIHLGIAAANDKGLVVPVLFNVQDQSLKDISAAIRSLGEKARDGSLSSEEMAGSTFTVTNLGASGISFFTPVLNPPETGILGVGATEETLAFSEKGDVVAKKKLPLSLTFDHRVVDGEPASRFLNTVIAYLEHPYRLLI</sequence>
<dbReference type="AlphaFoldDB" id="A0A1H9TQU7"/>
<evidence type="ECO:0000256" key="5">
    <source>
        <dbReference type="ARBA" id="ARBA00023315"/>
    </source>
</evidence>
<dbReference type="Pfam" id="PF00198">
    <property type="entry name" value="2-oxoacid_dh"/>
    <property type="match status" value="1"/>
</dbReference>
<feature type="domain" description="Lipoyl-binding" evidence="8">
    <location>
        <begin position="2"/>
        <end position="77"/>
    </location>
</feature>
<reference evidence="11" key="1">
    <citation type="submission" date="2016-10" db="EMBL/GenBank/DDBJ databases">
        <authorList>
            <person name="Varghese N."/>
            <person name="Submissions S."/>
        </authorList>
    </citation>
    <scope>NUCLEOTIDE SEQUENCE [LARGE SCALE GENOMIC DNA]</scope>
    <source>
        <strain evidence="11">S9</strain>
    </source>
</reference>
<keyword evidence="4 6" id="KW-0450">Lipoyl</keyword>
<evidence type="ECO:0000256" key="1">
    <source>
        <dbReference type="ARBA" id="ARBA00001938"/>
    </source>
</evidence>
<dbReference type="SUPFAM" id="SSF47005">
    <property type="entry name" value="Peripheral subunit-binding domain of 2-oxo acid dehydrogenase complex"/>
    <property type="match status" value="1"/>
</dbReference>
<dbReference type="GO" id="GO:0005737">
    <property type="term" value="C:cytoplasm"/>
    <property type="evidence" value="ECO:0007669"/>
    <property type="project" value="TreeGrafter"/>
</dbReference>
<dbReference type="Proteomes" id="UP000198571">
    <property type="component" value="Unassembled WGS sequence"/>
</dbReference>
<dbReference type="OrthoDB" id="9805770at2"/>
<dbReference type="Pfam" id="PF02817">
    <property type="entry name" value="E3_binding"/>
    <property type="match status" value="1"/>
</dbReference>
<dbReference type="PROSITE" id="PS50968">
    <property type="entry name" value="BIOTINYL_LIPOYL"/>
    <property type="match status" value="1"/>
</dbReference>
<keyword evidence="10" id="KW-0670">Pyruvate</keyword>
<evidence type="ECO:0000313" key="11">
    <source>
        <dbReference type="Proteomes" id="UP000198571"/>
    </source>
</evidence>
<name>A0A1H9TQU7_9BACI</name>
<dbReference type="InterPro" id="IPR050743">
    <property type="entry name" value="2-oxoacid_DH_E2_comp"/>
</dbReference>
<dbReference type="SUPFAM" id="SSF52777">
    <property type="entry name" value="CoA-dependent acyltransferases"/>
    <property type="match status" value="1"/>
</dbReference>
<dbReference type="EC" id="2.3.1.-" evidence="6"/>
<dbReference type="PANTHER" id="PTHR43178">
    <property type="entry name" value="DIHYDROLIPOAMIDE ACETYLTRANSFERASE COMPONENT OF PYRUVATE DEHYDROGENASE COMPLEX"/>
    <property type="match status" value="1"/>
</dbReference>
<dbReference type="InterPro" id="IPR011053">
    <property type="entry name" value="Single_hybrid_motif"/>
</dbReference>
<dbReference type="SUPFAM" id="SSF51230">
    <property type="entry name" value="Single hybrid motif"/>
    <property type="match status" value="1"/>
</dbReference>
<evidence type="ECO:0000256" key="4">
    <source>
        <dbReference type="ARBA" id="ARBA00022823"/>
    </source>
</evidence>
<dbReference type="InterPro" id="IPR001078">
    <property type="entry name" value="2-oxoacid_DH_actylTfrase"/>
</dbReference>
<evidence type="ECO:0000256" key="7">
    <source>
        <dbReference type="SAM" id="MobiDB-lite"/>
    </source>
</evidence>
<keyword evidence="11" id="KW-1185">Reference proteome</keyword>
<gene>
    <name evidence="10" type="ORF">SAMN05518684_10622</name>
</gene>
<comment type="cofactor">
    <cofactor evidence="1 6">
        <name>(R)-lipoate</name>
        <dbReference type="ChEBI" id="CHEBI:83088"/>
    </cofactor>
</comment>
<evidence type="ECO:0000256" key="6">
    <source>
        <dbReference type="RuleBase" id="RU003423"/>
    </source>
</evidence>
<dbReference type="Gene3D" id="2.40.50.100">
    <property type="match status" value="1"/>
</dbReference>
<dbReference type="InterPro" id="IPR023213">
    <property type="entry name" value="CAT-like_dom_sf"/>
</dbReference>
<dbReference type="PROSITE" id="PS51826">
    <property type="entry name" value="PSBD"/>
    <property type="match status" value="1"/>
</dbReference>
<dbReference type="PANTHER" id="PTHR43178:SF5">
    <property type="entry name" value="LIPOAMIDE ACYLTRANSFERASE COMPONENT OF BRANCHED-CHAIN ALPHA-KETO ACID DEHYDROGENASE COMPLEX, MITOCHONDRIAL"/>
    <property type="match status" value="1"/>
</dbReference>
<dbReference type="InterPro" id="IPR036625">
    <property type="entry name" value="E3-bd_dom_sf"/>
</dbReference>
<organism evidence="10 11">
    <name type="scientific">Salipaludibacillus aurantiacus</name>
    <dbReference type="NCBI Taxonomy" id="1601833"/>
    <lineage>
        <taxon>Bacteria</taxon>
        <taxon>Bacillati</taxon>
        <taxon>Bacillota</taxon>
        <taxon>Bacilli</taxon>
        <taxon>Bacillales</taxon>
        <taxon>Bacillaceae</taxon>
    </lineage>
</organism>
<evidence type="ECO:0000256" key="3">
    <source>
        <dbReference type="ARBA" id="ARBA00022679"/>
    </source>
</evidence>
<comment type="similarity">
    <text evidence="2 6">Belongs to the 2-oxoacid dehydrogenase family.</text>
</comment>
<dbReference type="GO" id="GO:0016407">
    <property type="term" value="F:acetyltransferase activity"/>
    <property type="evidence" value="ECO:0007669"/>
    <property type="project" value="TreeGrafter"/>
</dbReference>
<dbReference type="EMBL" id="FOGT01000006">
    <property type="protein sequence ID" value="SER99377.1"/>
    <property type="molecule type" value="Genomic_DNA"/>
</dbReference>
<evidence type="ECO:0000256" key="2">
    <source>
        <dbReference type="ARBA" id="ARBA00007317"/>
    </source>
</evidence>
<accession>A0A1H9TQU7</accession>
<dbReference type="RefSeq" id="WP_093050465.1">
    <property type="nucleotide sequence ID" value="NZ_FOGT01000006.1"/>
</dbReference>
<evidence type="ECO:0000259" key="8">
    <source>
        <dbReference type="PROSITE" id="PS50968"/>
    </source>
</evidence>
<evidence type="ECO:0000259" key="9">
    <source>
        <dbReference type="PROSITE" id="PS51826"/>
    </source>
</evidence>
<proteinExistence type="inferred from homology"/>
<dbReference type="CDD" id="cd06849">
    <property type="entry name" value="lipoyl_domain"/>
    <property type="match status" value="1"/>
</dbReference>